<organism evidence="2 3">
    <name type="scientific">Glacieibacterium frigidum</name>
    <dbReference type="NCBI Taxonomy" id="2593303"/>
    <lineage>
        <taxon>Bacteria</taxon>
        <taxon>Pseudomonadati</taxon>
        <taxon>Pseudomonadota</taxon>
        <taxon>Alphaproteobacteria</taxon>
        <taxon>Sphingomonadales</taxon>
        <taxon>Sphingosinicellaceae</taxon>
        <taxon>Glacieibacterium</taxon>
    </lineage>
</organism>
<gene>
    <name evidence="2" type="ORF">FMM06_05555</name>
</gene>
<dbReference type="PANTHER" id="PTHR34301:SF8">
    <property type="entry name" value="ATPASE DOMAIN-CONTAINING PROTEIN"/>
    <property type="match status" value="1"/>
</dbReference>
<dbReference type="SUPFAM" id="SSF52540">
    <property type="entry name" value="P-loop containing nucleoside triphosphate hydrolases"/>
    <property type="match status" value="1"/>
</dbReference>
<keyword evidence="3" id="KW-1185">Reference proteome</keyword>
<evidence type="ECO:0000313" key="3">
    <source>
        <dbReference type="Proteomes" id="UP000317894"/>
    </source>
</evidence>
<evidence type="ECO:0000313" key="2">
    <source>
        <dbReference type="EMBL" id="TRW17614.1"/>
    </source>
</evidence>
<comment type="caution">
    <text evidence="2">The sequence shown here is derived from an EMBL/GenBank/DDBJ whole genome shotgun (WGS) entry which is preliminary data.</text>
</comment>
<proteinExistence type="predicted"/>
<dbReference type="InterPro" id="IPR049945">
    <property type="entry name" value="AAA_22"/>
</dbReference>
<sequence length="410" mass="45500">MSDDNLGFRLKTAGQVFTPGSPVNERDLFAGRIEQLDKVEEAISQTGYHAVIYGERGVGKTSLANVLRRIYQINDIDVPEYFSVAKVTCDAGDNFYSLWRKAAGEILVPVESPGLGFGAVDTMTLKHLADWLPESPSPHDIRRLLDQLTRERPALVIFDEFDRLSDDSARDLMADTIKALSDNGSSVTIVIVGVAISIEQLIRSHASVERALVQIPMPRMSKSEIKEIIDKGLARLKMSIEKKALAQLVSLSQGLPYIAHLLALNVTRAALLANRIVLQSADVESGISKSLEQWQQSIKTSYYDATRNPQPGNIFKEVLLACALAETDDLGYFTAPAVRTQVRQITGRNYDIPNFARHLKLFSEDSRGGMLERMGETRRLRYRFVGPLLRPFIIMKGVEQGLITKDAIAA</sequence>
<name>A0A552UHB0_9SPHN</name>
<dbReference type="Proteomes" id="UP000317894">
    <property type="component" value="Unassembled WGS sequence"/>
</dbReference>
<dbReference type="SMART" id="SM00382">
    <property type="entry name" value="AAA"/>
    <property type="match status" value="1"/>
</dbReference>
<feature type="domain" description="AAA+ ATPase" evidence="1">
    <location>
        <begin position="46"/>
        <end position="221"/>
    </location>
</feature>
<protein>
    <submittedName>
        <fullName evidence="2">AAA family ATPase</fullName>
    </submittedName>
</protein>
<dbReference type="InterPro" id="IPR003593">
    <property type="entry name" value="AAA+_ATPase"/>
</dbReference>
<dbReference type="AlphaFoldDB" id="A0A552UHB0"/>
<dbReference type="PANTHER" id="PTHR34301">
    <property type="entry name" value="DNA-BINDING PROTEIN-RELATED"/>
    <property type="match status" value="1"/>
</dbReference>
<dbReference type="OrthoDB" id="7209686at2"/>
<dbReference type="GO" id="GO:0016887">
    <property type="term" value="F:ATP hydrolysis activity"/>
    <property type="evidence" value="ECO:0007669"/>
    <property type="project" value="InterPro"/>
</dbReference>
<reference evidence="2 3" key="1">
    <citation type="submission" date="2019-07" db="EMBL/GenBank/DDBJ databases">
        <title>Novel species isolated from glacier.</title>
        <authorList>
            <person name="Liu Q."/>
            <person name="Xin Y.-H."/>
        </authorList>
    </citation>
    <scope>NUCLEOTIDE SEQUENCE [LARGE SCALE GENOMIC DNA]</scope>
    <source>
        <strain evidence="2 3">LB1R16</strain>
    </source>
</reference>
<accession>A0A552UHB0</accession>
<dbReference type="InterPro" id="IPR027417">
    <property type="entry name" value="P-loop_NTPase"/>
</dbReference>
<evidence type="ECO:0000259" key="1">
    <source>
        <dbReference type="SMART" id="SM00382"/>
    </source>
</evidence>
<dbReference type="Pfam" id="PF13401">
    <property type="entry name" value="AAA_22"/>
    <property type="match status" value="1"/>
</dbReference>
<dbReference type="EMBL" id="VJWA01000001">
    <property type="protein sequence ID" value="TRW17614.1"/>
    <property type="molecule type" value="Genomic_DNA"/>
</dbReference>
<dbReference type="Gene3D" id="3.40.50.300">
    <property type="entry name" value="P-loop containing nucleotide triphosphate hydrolases"/>
    <property type="match status" value="1"/>
</dbReference>
<dbReference type="RefSeq" id="WP_143555159.1">
    <property type="nucleotide sequence ID" value="NZ_VJWA01000001.1"/>
</dbReference>